<dbReference type="EMBL" id="UYYG01001162">
    <property type="protein sequence ID" value="VDN57788.1"/>
    <property type="molecule type" value="Genomic_DNA"/>
</dbReference>
<gene>
    <name evidence="3" type="ORF">DME_LOCUS7761</name>
</gene>
<name>A0A3P7Q652_DRAME</name>
<reference evidence="3 4" key="1">
    <citation type="submission" date="2018-11" db="EMBL/GenBank/DDBJ databases">
        <authorList>
            <consortium name="Pathogen Informatics"/>
        </authorList>
    </citation>
    <scope>NUCLEOTIDE SEQUENCE [LARGE SCALE GENOMIC DNA]</scope>
</reference>
<dbReference type="Gene3D" id="1.20.58.900">
    <property type="match status" value="1"/>
</dbReference>
<sequence length="479" mass="55450">MNNSLLSLSTHFAQVQFRLKQISQADSCDKDKLLKDLQEFAFRGCTDVEEVKRKIGNNFGLGKEGVNRQKERQMELITQLKRQLEELEKFAYETGEGGLPSSEIIARQKVVIDKLHEKMQLNLELDKMSQSDLQKQVDEALKQLINPIKAKEKLVEQLQTQIVDLERFVSFLQGETADRTPTSFSSTRTKPVKKNIFMNLIGCGNNRFERNELKNTIQGNHYGLVPKHYNKLIIFLFNFLDERARLELAVDSTVQVLEKYLLLSVEHERREIIPPNYLDEVFERSEQEVVSVIRKVFCPALRSLLEHGMNSATVRLSNPFISFGCLPSRKVSQKLNHIWDVILFYYDSKWGRELSDAPVRQLSQSFQLDEIGGRSITSKQILLTTIENIVATHSKLKRTPDAMWKAFVSAALNEKKLPAWIRIIFRTRQVIQQCYSSWAYVARTGCEDCYILLESLHKYNFILPVDLAVRPFHQMKDAF</sequence>
<dbReference type="STRING" id="318479.A0A3P7Q652"/>
<evidence type="ECO:0000313" key="3">
    <source>
        <dbReference type="EMBL" id="VDN57788.1"/>
    </source>
</evidence>
<dbReference type="Proteomes" id="UP000274756">
    <property type="component" value="Unassembled WGS sequence"/>
</dbReference>
<feature type="coiled-coil region" evidence="1">
    <location>
        <begin position="148"/>
        <end position="175"/>
    </location>
</feature>
<dbReference type="PROSITE" id="PS50826">
    <property type="entry name" value="RUN"/>
    <property type="match status" value="1"/>
</dbReference>
<dbReference type="SMART" id="SM00593">
    <property type="entry name" value="RUN"/>
    <property type="match status" value="1"/>
</dbReference>
<dbReference type="Pfam" id="PF26030">
    <property type="entry name" value="RUNDC1"/>
    <property type="match status" value="1"/>
</dbReference>
<keyword evidence="1" id="KW-0175">Coiled coil</keyword>
<feature type="coiled-coil region" evidence="1">
    <location>
        <begin position="63"/>
        <end position="90"/>
    </location>
</feature>
<dbReference type="Pfam" id="PF02759">
    <property type="entry name" value="RUN"/>
    <property type="match status" value="1"/>
</dbReference>
<evidence type="ECO:0000313" key="4">
    <source>
        <dbReference type="Proteomes" id="UP000274756"/>
    </source>
</evidence>
<protein>
    <recommendedName>
        <fullName evidence="2">RUN domain-containing protein</fullName>
    </recommendedName>
</protein>
<organism evidence="3 4">
    <name type="scientific">Dracunculus medinensis</name>
    <name type="common">Guinea worm</name>
    <dbReference type="NCBI Taxonomy" id="318479"/>
    <lineage>
        <taxon>Eukaryota</taxon>
        <taxon>Metazoa</taxon>
        <taxon>Ecdysozoa</taxon>
        <taxon>Nematoda</taxon>
        <taxon>Chromadorea</taxon>
        <taxon>Rhabditida</taxon>
        <taxon>Spirurina</taxon>
        <taxon>Dracunculoidea</taxon>
        <taxon>Dracunculidae</taxon>
        <taxon>Dracunculus</taxon>
    </lineage>
</organism>
<dbReference type="PANTHER" id="PTHR15591:SF19">
    <property type="entry name" value="RUN DOMAIN-CONTAINING PROTEIN 1 ISOFORM X1"/>
    <property type="match status" value="1"/>
</dbReference>
<dbReference type="SUPFAM" id="SSF140741">
    <property type="entry name" value="RUN domain-like"/>
    <property type="match status" value="1"/>
</dbReference>
<dbReference type="InterPro" id="IPR047343">
    <property type="entry name" value="RUSC1_2"/>
</dbReference>
<dbReference type="PANTHER" id="PTHR15591">
    <property type="entry name" value="RUN AND SH3 DOMAIN CONTAINING"/>
    <property type="match status" value="1"/>
</dbReference>
<dbReference type="InterPro" id="IPR004012">
    <property type="entry name" value="Run_dom"/>
</dbReference>
<keyword evidence="4" id="KW-1185">Reference proteome</keyword>
<accession>A0A3P7Q652</accession>
<feature type="domain" description="RUN" evidence="2">
    <location>
        <begin position="288"/>
        <end position="468"/>
    </location>
</feature>
<dbReference type="CDD" id="cd17683">
    <property type="entry name" value="RUN_RUNDC1"/>
    <property type="match status" value="1"/>
</dbReference>
<evidence type="ECO:0000259" key="2">
    <source>
        <dbReference type="PROSITE" id="PS50826"/>
    </source>
</evidence>
<proteinExistence type="predicted"/>
<dbReference type="InterPro" id="IPR037213">
    <property type="entry name" value="Run_dom_sf"/>
</dbReference>
<dbReference type="OrthoDB" id="10068328at2759"/>
<dbReference type="InterPro" id="IPR058732">
    <property type="entry name" value="RUNDC1_M"/>
</dbReference>
<dbReference type="AlphaFoldDB" id="A0A3P7Q652"/>
<evidence type="ECO:0000256" key="1">
    <source>
        <dbReference type="SAM" id="Coils"/>
    </source>
</evidence>